<proteinExistence type="predicted"/>
<dbReference type="GO" id="GO:0005634">
    <property type="term" value="C:nucleus"/>
    <property type="evidence" value="ECO:0007669"/>
    <property type="project" value="TreeGrafter"/>
</dbReference>
<feature type="compositionally biased region" description="Basic and acidic residues" evidence="1">
    <location>
        <begin position="302"/>
        <end position="313"/>
    </location>
</feature>
<dbReference type="GO" id="GO:0106300">
    <property type="term" value="P:protein-DNA covalent cross-linking repair"/>
    <property type="evidence" value="ECO:0007669"/>
    <property type="project" value="TreeGrafter"/>
</dbReference>
<dbReference type="PANTHER" id="PTHR15949">
    <property type="entry name" value="TESTIS-EXPRESSED PROTEIN 264"/>
    <property type="match status" value="1"/>
</dbReference>
<feature type="compositionally biased region" description="Polar residues" evidence="1">
    <location>
        <begin position="235"/>
        <end position="246"/>
    </location>
</feature>
<keyword evidence="4" id="KW-1185">Reference proteome</keyword>
<keyword evidence="2" id="KW-0812">Transmembrane</keyword>
<name>A0A9D3LXR5_ANGAN</name>
<dbReference type="Proteomes" id="UP001044222">
    <property type="component" value="Chromosome 12"/>
</dbReference>
<dbReference type="GO" id="GO:0005789">
    <property type="term" value="C:endoplasmic reticulum membrane"/>
    <property type="evidence" value="ECO:0007669"/>
    <property type="project" value="TreeGrafter"/>
</dbReference>
<dbReference type="PANTHER" id="PTHR15949:SF3">
    <property type="entry name" value="TESTIS-EXPRESSED PROTEIN 264"/>
    <property type="match status" value="1"/>
</dbReference>
<accession>A0A9D3LXR5</accession>
<dbReference type="Gene3D" id="3.20.80.10">
    <property type="entry name" value="Regulatory factor, effector binding domain"/>
    <property type="match status" value="1"/>
</dbReference>
<evidence type="ECO:0008006" key="5">
    <source>
        <dbReference type="Google" id="ProtNLM"/>
    </source>
</evidence>
<gene>
    <name evidence="3" type="ORF">ANANG_G00222570</name>
</gene>
<feature type="region of interest" description="Disordered" evidence="1">
    <location>
        <begin position="200"/>
        <end position="313"/>
    </location>
</feature>
<dbReference type="EMBL" id="JAFIRN010000012">
    <property type="protein sequence ID" value="KAG5838326.1"/>
    <property type="molecule type" value="Genomic_DNA"/>
</dbReference>
<dbReference type="SUPFAM" id="SSF55136">
    <property type="entry name" value="Probable bacterial effector-binding domain"/>
    <property type="match status" value="1"/>
</dbReference>
<keyword evidence="2" id="KW-0472">Membrane</keyword>
<feature type="compositionally biased region" description="Basic and acidic residues" evidence="1">
    <location>
        <begin position="249"/>
        <end position="264"/>
    </location>
</feature>
<evidence type="ECO:0000256" key="1">
    <source>
        <dbReference type="SAM" id="MobiDB-lite"/>
    </source>
</evidence>
<feature type="transmembrane region" description="Helical" evidence="2">
    <location>
        <begin position="6"/>
        <end position="28"/>
    </location>
</feature>
<feature type="compositionally biased region" description="Basic and acidic residues" evidence="1">
    <location>
        <begin position="200"/>
        <end position="215"/>
    </location>
</feature>
<dbReference type="GO" id="GO:0005657">
    <property type="term" value="C:replication fork"/>
    <property type="evidence" value="ECO:0007669"/>
    <property type="project" value="TreeGrafter"/>
</dbReference>
<comment type="caution">
    <text evidence="3">The sequence shown here is derived from an EMBL/GenBank/DDBJ whole genome shotgun (WGS) entry which is preliminary data.</text>
</comment>
<evidence type="ECO:0000256" key="2">
    <source>
        <dbReference type="SAM" id="Phobius"/>
    </source>
</evidence>
<feature type="compositionally biased region" description="Polar residues" evidence="1">
    <location>
        <begin position="219"/>
        <end position="228"/>
    </location>
</feature>
<keyword evidence="2" id="KW-1133">Transmembrane helix</keyword>
<dbReference type="GO" id="GO:0000421">
    <property type="term" value="C:autophagosome membrane"/>
    <property type="evidence" value="ECO:0007669"/>
    <property type="project" value="TreeGrafter"/>
</dbReference>
<protein>
    <recommendedName>
        <fullName evidence="5">Testis expressed 264, ER-phagy receptor</fullName>
    </recommendedName>
</protein>
<dbReference type="InterPro" id="IPR011256">
    <property type="entry name" value="Reg_factor_effector_dom_sf"/>
</dbReference>
<evidence type="ECO:0000313" key="3">
    <source>
        <dbReference type="EMBL" id="KAG5838326.1"/>
    </source>
</evidence>
<dbReference type="AlphaFoldDB" id="A0A9D3LXR5"/>
<evidence type="ECO:0000313" key="4">
    <source>
        <dbReference type="Proteomes" id="UP001044222"/>
    </source>
</evidence>
<reference evidence="3" key="1">
    <citation type="submission" date="2021-01" db="EMBL/GenBank/DDBJ databases">
        <title>A chromosome-scale assembly of European eel, Anguilla anguilla.</title>
        <authorList>
            <person name="Henkel C."/>
            <person name="Jong-Raadsen S.A."/>
            <person name="Dufour S."/>
            <person name="Weltzien F.-A."/>
            <person name="Palstra A.P."/>
            <person name="Pelster B."/>
            <person name="Spaink H.P."/>
            <person name="Van Den Thillart G.E."/>
            <person name="Jansen H."/>
            <person name="Zahm M."/>
            <person name="Klopp C."/>
            <person name="Cedric C."/>
            <person name="Louis A."/>
            <person name="Berthelot C."/>
            <person name="Parey E."/>
            <person name="Roest Crollius H."/>
            <person name="Montfort J."/>
            <person name="Robinson-Rechavi M."/>
            <person name="Bucao C."/>
            <person name="Bouchez O."/>
            <person name="Gislard M."/>
            <person name="Lluch J."/>
            <person name="Milhes M."/>
            <person name="Lampietro C."/>
            <person name="Lopez Roques C."/>
            <person name="Donnadieu C."/>
            <person name="Braasch I."/>
            <person name="Desvignes T."/>
            <person name="Postlethwait J."/>
            <person name="Bobe J."/>
            <person name="Guiguen Y."/>
            <person name="Dirks R."/>
        </authorList>
    </citation>
    <scope>NUCLEOTIDE SEQUENCE</scope>
    <source>
        <strain evidence="3">Tag_6206</strain>
        <tissue evidence="3">Liver</tissue>
    </source>
</reference>
<sequence length="313" mass="35008">MLDLVILSWVVFLTILSVLLTVIGYVLYSGLFSDINIRTGSPPIKNVTIAYKYKQGPYKTCGTLFSESCSIGPKLSSIGVFYDDPKQVPGEKCRYAVGSILCEGDGQPCQELLLLYQKRGFRIFSFPEVTHVVTATFPHRTPLSVFLGVQRVYPRMDCYIKERKLCAHPFIEIYQGNMIHFMGPLARQSDFYVPELREEWRQKDSEDSEEDRRTDITGADSNSETSSVCRMMSGSRESSLAPSSVPTLIHRDQGCGDHWSDRSSDQSSSSFEELDLELVEGQEKADGAPAEVPCNKTLAVTPEEREAVAEGEE</sequence>
<dbReference type="GO" id="GO:0061709">
    <property type="term" value="P:reticulophagy"/>
    <property type="evidence" value="ECO:0007669"/>
    <property type="project" value="TreeGrafter"/>
</dbReference>
<organism evidence="3 4">
    <name type="scientific">Anguilla anguilla</name>
    <name type="common">European freshwater eel</name>
    <name type="synonym">Muraena anguilla</name>
    <dbReference type="NCBI Taxonomy" id="7936"/>
    <lineage>
        <taxon>Eukaryota</taxon>
        <taxon>Metazoa</taxon>
        <taxon>Chordata</taxon>
        <taxon>Craniata</taxon>
        <taxon>Vertebrata</taxon>
        <taxon>Euteleostomi</taxon>
        <taxon>Actinopterygii</taxon>
        <taxon>Neopterygii</taxon>
        <taxon>Teleostei</taxon>
        <taxon>Anguilliformes</taxon>
        <taxon>Anguillidae</taxon>
        <taxon>Anguilla</taxon>
    </lineage>
</organism>